<sequence>MAALPHKPPSLQPNHSAHGLTSSNPNQTNLTRTQFRNQTCASSPRRHRPCVLGYPSHAAVNPPLPSTPASSSSSLPSRASNRRCYHQQSAAAFNLSPSRLRRVRFLLRPVLKPASAQPLFLSPPPIIKAAVRTALAIDLPSSLQNLTTPSSPKSIKAAPP</sequence>
<reference evidence="2 3" key="1">
    <citation type="journal article" date="2023" name="G3 (Bethesda)">
        <title>A chromosome-length genome assembly and annotation of blackberry (Rubus argutus, cv. 'Hillquist').</title>
        <authorList>
            <person name="Bruna T."/>
            <person name="Aryal R."/>
            <person name="Dudchenko O."/>
            <person name="Sargent D.J."/>
            <person name="Mead D."/>
            <person name="Buti M."/>
            <person name="Cavallini A."/>
            <person name="Hytonen T."/>
            <person name="Andres J."/>
            <person name="Pham M."/>
            <person name="Weisz D."/>
            <person name="Mascagni F."/>
            <person name="Usai G."/>
            <person name="Natali L."/>
            <person name="Bassil N."/>
            <person name="Fernandez G.E."/>
            <person name="Lomsadze A."/>
            <person name="Armour M."/>
            <person name="Olukolu B."/>
            <person name="Poorten T."/>
            <person name="Britton C."/>
            <person name="Davik J."/>
            <person name="Ashrafi H."/>
            <person name="Aiden E.L."/>
            <person name="Borodovsky M."/>
            <person name="Worthington M."/>
        </authorList>
    </citation>
    <scope>NUCLEOTIDE SEQUENCE [LARGE SCALE GENOMIC DNA]</scope>
    <source>
        <tissue evidence="2">Leaf</tissue>
    </source>
</reference>
<feature type="compositionally biased region" description="Pro residues" evidence="1">
    <location>
        <begin position="1"/>
        <end position="11"/>
    </location>
</feature>
<proteinExistence type="predicted"/>
<protein>
    <submittedName>
        <fullName evidence="2">Uncharacterized protein</fullName>
    </submittedName>
</protein>
<evidence type="ECO:0000256" key="1">
    <source>
        <dbReference type="SAM" id="MobiDB-lite"/>
    </source>
</evidence>
<dbReference type="AlphaFoldDB" id="A0AAW1YTX2"/>
<evidence type="ECO:0000313" key="2">
    <source>
        <dbReference type="EMBL" id="KAK9951674.1"/>
    </source>
</evidence>
<dbReference type="Proteomes" id="UP001457282">
    <property type="component" value="Unassembled WGS sequence"/>
</dbReference>
<gene>
    <name evidence="2" type="ORF">M0R45_007110</name>
</gene>
<accession>A0AAW1YTX2</accession>
<feature type="compositionally biased region" description="Polar residues" evidence="1">
    <location>
        <begin position="12"/>
        <end position="42"/>
    </location>
</feature>
<feature type="region of interest" description="Disordered" evidence="1">
    <location>
        <begin position="1"/>
        <end position="83"/>
    </location>
</feature>
<organism evidence="2 3">
    <name type="scientific">Rubus argutus</name>
    <name type="common">Southern blackberry</name>
    <dbReference type="NCBI Taxonomy" id="59490"/>
    <lineage>
        <taxon>Eukaryota</taxon>
        <taxon>Viridiplantae</taxon>
        <taxon>Streptophyta</taxon>
        <taxon>Embryophyta</taxon>
        <taxon>Tracheophyta</taxon>
        <taxon>Spermatophyta</taxon>
        <taxon>Magnoliopsida</taxon>
        <taxon>eudicotyledons</taxon>
        <taxon>Gunneridae</taxon>
        <taxon>Pentapetalae</taxon>
        <taxon>rosids</taxon>
        <taxon>fabids</taxon>
        <taxon>Rosales</taxon>
        <taxon>Rosaceae</taxon>
        <taxon>Rosoideae</taxon>
        <taxon>Rosoideae incertae sedis</taxon>
        <taxon>Rubus</taxon>
    </lineage>
</organism>
<name>A0AAW1YTX2_RUBAR</name>
<evidence type="ECO:0000313" key="3">
    <source>
        <dbReference type="Proteomes" id="UP001457282"/>
    </source>
</evidence>
<dbReference type="EMBL" id="JBEDUW010000001">
    <property type="protein sequence ID" value="KAK9951674.1"/>
    <property type="molecule type" value="Genomic_DNA"/>
</dbReference>
<comment type="caution">
    <text evidence="2">The sequence shown here is derived from an EMBL/GenBank/DDBJ whole genome shotgun (WGS) entry which is preliminary data.</text>
</comment>
<keyword evidence="3" id="KW-1185">Reference proteome</keyword>
<feature type="compositionally biased region" description="Low complexity" evidence="1">
    <location>
        <begin position="67"/>
        <end position="79"/>
    </location>
</feature>